<dbReference type="Pfam" id="PF00067">
    <property type="entry name" value="p450"/>
    <property type="match status" value="1"/>
</dbReference>
<keyword evidence="5 9" id="KW-0560">Oxidoreductase</keyword>
<dbReference type="GO" id="GO:0016712">
    <property type="term" value="F:oxidoreductase activity, acting on paired donors, with incorporation or reduction of molecular oxygen, reduced flavin or flavoprotein as one donor, and incorporation of one atom of oxygen"/>
    <property type="evidence" value="ECO:0007669"/>
    <property type="project" value="InterPro"/>
</dbReference>
<dbReference type="PANTHER" id="PTHR24287:SF1">
    <property type="entry name" value="P450, PUTATIVE (EUROFUNG)-RELATED"/>
    <property type="match status" value="1"/>
</dbReference>
<evidence type="ECO:0000256" key="3">
    <source>
        <dbReference type="ARBA" id="ARBA00022617"/>
    </source>
</evidence>
<dbReference type="InterPro" id="IPR017972">
    <property type="entry name" value="Cyt_P450_CS"/>
</dbReference>
<dbReference type="Gene3D" id="1.10.630.10">
    <property type="entry name" value="Cytochrome P450"/>
    <property type="match status" value="1"/>
</dbReference>
<comment type="caution">
    <text evidence="10">The sequence shown here is derived from an EMBL/GenBank/DDBJ whole genome shotgun (WGS) entry which is preliminary data.</text>
</comment>
<dbReference type="InterPro" id="IPR002974">
    <property type="entry name" value="Cyt_P450_E_CYP52_ascomycetes"/>
</dbReference>
<comment type="cofactor">
    <cofactor evidence="1 8">
        <name>heme</name>
        <dbReference type="ChEBI" id="CHEBI:30413"/>
    </cofactor>
</comment>
<evidence type="ECO:0000256" key="1">
    <source>
        <dbReference type="ARBA" id="ARBA00001971"/>
    </source>
</evidence>
<dbReference type="PRINTS" id="PR01239">
    <property type="entry name" value="EP450IICYP52"/>
</dbReference>
<keyword evidence="4 8" id="KW-0479">Metal-binding</keyword>
<dbReference type="EMBL" id="CAJPDQ010000019">
    <property type="protein sequence ID" value="CAF9923120.1"/>
    <property type="molecule type" value="Genomic_DNA"/>
</dbReference>
<dbReference type="InterPro" id="IPR047146">
    <property type="entry name" value="Cyt_P450_E_CYP52_fungi"/>
</dbReference>
<evidence type="ECO:0000256" key="2">
    <source>
        <dbReference type="ARBA" id="ARBA00010617"/>
    </source>
</evidence>
<dbReference type="GO" id="GO:0005506">
    <property type="term" value="F:iron ion binding"/>
    <property type="evidence" value="ECO:0007669"/>
    <property type="project" value="InterPro"/>
</dbReference>
<organism evidence="10 11">
    <name type="scientific">Gomphillus americanus</name>
    <dbReference type="NCBI Taxonomy" id="1940652"/>
    <lineage>
        <taxon>Eukaryota</taxon>
        <taxon>Fungi</taxon>
        <taxon>Dikarya</taxon>
        <taxon>Ascomycota</taxon>
        <taxon>Pezizomycotina</taxon>
        <taxon>Lecanoromycetes</taxon>
        <taxon>OSLEUM clade</taxon>
        <taxon>Ostropomycetidae</taxon>
        <taxon>Ostropales</taxon>
        <taxon>Graphidaceae</taxon>
        <taxon>Gomphilloideae</taxon>
        <taxon>Gomphillus</taxon>
    </lineage>
</organism>
<dbReference type="SUPFAM" id="SSF48264">
    <property type="entry name" value="Cytochrome P450"/>
    <property type="match status" value="1"/>
</dbReference>
<dbReference type="OrthoDB" id="1470350at2759"/>
<protein>
    <recommendedName>
        <fullName evidence="12">Cytochrome P450</fullName>
    </recommendedName>
</protein>
<dbReference type="InterPro" id="IPR036396">
    <property type="entry name" value="Cyt_P450_sf"/>
</dbReference>
<proteinExistence type="inferred from homology"/>
<dbReference type="AlphaFoldDB" id="A0A8H3IPY8"/>
<evidence type="ECO:0000313" key="10">
    <source>
        <dbReference type="EMBL" id="CAF9923120.1"/>
    </source>
</evidence>
<accession>A0A8H3IPY8</accession>
<keyword evidence="11" id="KW-1185">Reference proteome</keyword>
<dbReference type="PROSITE" id="PS00086">
    <property type="entry name" value="CYTOCHROME_P450"/>
    <property type="match status" value="1"/>
</dbReference>
<comment type="similarity">
    <text evidence="2 9">Belongs to the cytochrome P450 family.</text>
</comment>
<name>A0A8H3IPY8_9LECA</name>
<keyword evidence="7 9" id="KW-0503">Monooxygenase</keyword>
<sequence>MQTYYLVALWAIVAWVIFRCIESWITSRRQAREAERLGCKPPPSKPNRLPLGIDFVREALQADRDNVFPDFMNMMYKRMGARTYSHHILGGTGYSTNDPKNIQALLATQFKDFGVGARRQGMMAPLLGVGIFTADGRIWEHSRAMMRPQFNRDQVSDLELEENHIQNLMRALPTDNSQWTSQVDLQKLFFRLTLDSACEFLFGESVDSQLAALPEYQGMESKIKDSSVDEKNFAAAFDRSQAWVAMRARFMTKYWLADSLSARRDCANTHKFVDYFVRRALAHQNQGEKDVEHGSTKPKYVFLEALAEQTRDPKELRDQLLNILLAGRDTTASLLGWTFWLLARHDDVFQKLRTAIVDSFGPYDPNDASSLTYVSLKNCQYLQHVLAEALRLYPVVPGNFREALKDTTLPRGGGPDGQSPIFIPKGSQIDYSVHVMHRVTEHWGPDAEEFKPERWLGRKPGWEYLPFNGGPRICLGQQFALTEASYVITRLLQRFDSIQNLDSDMNPTYNCTLTSCPAKGVQVRLHEASASSSSSS</sequence>
<evidence type="ECO:0000256" key="4">
    <source>
        <dbReference type="ARBA" id="ARBA00022723"/>
    </source>
</evidence>
<dbReference type="PRINTS" id="PR00385">
    <property type="entry name" value="P450"/>
</dbReference>
<evidence type="ECO:0000313" key="11">
    <source>
        <dbReference type="Proteomes" id="UP000664169"/>
    </source>
</evidence>
<dbReference type="InterPro" id="IPR001128">
    <property type="entry name" value="Cyt_P450"/>
</dbReference>
<reference evidence="10" key="1">
    <citation type="submission" date="2021-03" db="EMBL/GenBank/DDBJ databases">
        <authorList>
            <person name="Tagirdzhanova G."/>
        </authorList>
    </citation>
    <scope>NUCLEOTIDE SEQUENCE</scope>
</reference>
<dbReference type="PANTHER" id="PTHR24287">
    <property type="entry name" value="P450, PUTATIVE (EUROFUNG)-RELATED"/>
    <property type="match status" value="1"/>
</dbReference>
<dbReference type="PRINTS" id="PR00464">
    <property type="entry name" value="EP450II"/>
</dbReference>
<feature type="binding site" description="axial binding residue" evidence="8">
    <location>
        <position position="474"/>
    </location>
    <ligand>
        <name>heme</name>
        <dbReference type="ChEBI" id="CHEBI:30413"/>
    </ligand>
    <ligandPart>
        <name>Fe</name>
        <dbReference type="ChEBI" id="CHEBI:18248"/>
    </ligandPart>
</feature>
<dbReference type="Proteomes" id="UP000664169">
    <property type="component" value="Unassembled WGS sequence"/>
</dbReference>
<keyword evidence="3 8" id="KW-0349">Heme</keyword>
<evidence type="ECO:0000256" key="9">
    <source>
        <dbReference type="RuleBase" id="RU000461"/>
    </source>
</evidence>
<dbReference type="InterPro" id="IPR002402">
    <property type="entry name" value="Cyt_P450_E_grp-II"/>
</dbReference>
<evidence type="ECO:0000256" key="7">
    <source>
        <dbReference type="ARBA" id="ARBA00023033"/>
    </source>
</evidence>
<gene>
    <name evidence="10" type="ORF">GOMPHAMPRED_002741</name>
</gene>
<keyword evidence="6 8" id="KW-0408">Iron</keyword>
<evidence type="ECO:0000256" key="5">
    <source>
        <dbReference type="ARBA" id="ARBA00023002"/>
    </source>
</evidence>
<evidence type="ECO:0000256" key="8">
    <source>
        <dbReference type="PIRSR" id="PIRSR602402-1"/>
    </source>
</evidence>
<dbReference type="GO" id="GO:0020037">
    <property type="term" value="F:heme binding"/>
    <property type="evidence" value="ECO:0007669"/>
    <property type="project" value="InterPro"/>
</dbReference>
<dbReference type="CDD" id="cd11063">
    <property type="entry name" value="CYP52"/>
    <property type="match status" value="1"/>
</dbReference>
<evidence type="ECO:0000256" key="6">
    <source>
        <dbReference type="ARBA" id="ARBA00023004"/>
    </source>
</evidence>
<evidence type="ECO:0008006" key="12">
    <source>
        <dbReference type="Google" id="ProtNLM"/>
    </source>
</evidence>